<dbReference type="KEGG" id="cbol:CGC65_16510"/>
<protein>
    <submittedName>
        <fullName evidence="2">Uncharacterized protein</fullName>
    </submittedName>
</protein>
<evidence type="ECO:0000313" key="3">
    <source>
        <dbReference type="Proteomes" id="UP000283975"/>
    </source>
</evidence>
<gene>
    <name evidence="2" type="ORF">DW839_07300</name>
</gene>
<reference evidence="2 3" key="1">
    <citation type="submission" date="2018-08" db="EMBL/GenBank/DDBJ databases">
        <title>A genome reference for cultivated species of the human gut microbiota.</title>
        <authorList>
            <person name="Zou Y."/>
            <person name="Xue W."/>
            <person name="Luo G."/>
        </authorList>
    </citation>
    <scope>NUCLEOTIDE SEQUENCE [LARGE SCALE GENOMIC DNA]</scope>
    <source>
        <strain evidence="2 3">AM35-14</strain>
    </source>
</reference>
<evidence type="ECO:0000256" key="1">
    <source>
        <dbReference type="SAM" id="MobiDB-lite"/>
    </source>
</evidence>
<feature type="compositionally biased region" description="Basic residues" evidence="1">
    <location>
        <begin position="10"/>
        <end position="20"/>
    </location>
</feature>
<organism evidence="2 3">
    <name type="scientific">Enterocloster bolteae</name>
    <dbReference type="NCBI Taxonomy" id="208479"/>
    <lineage>
        <taxon>Bacteria</taxon>
        <taxon>Bacillati</taxon>
        <taxon>Bacillota</taxon>
        <taxon>Clostridia</taxon>
        <taxon>Lachnospirales</taxon>
        <taxon>Lachnospiraceae</taxon>
        <taxon>Enterocloster</taxon>
    </lineage>
</organism>
<sequence>MVAVGATWGRRARGRKKGARGKGYESARGQKFWMRKQEAEGREAAVCYICAILWDNMPILNGTTT</sequence>
<accession>A0A414AXY1</accession>
<dbReference type="Proteomes" id="UP000283975">
    <property type="component" value="Unassembled WGS sequence"/>
</dbReference>
<feature type="region of interest" description="Disordered" evidence="1">
    <location>
        <begin position="1"/>
        <end position="23"/>
    </location>
</feature>
<evidence type="ECO:0000313" key="2">
    <source>
        <dbReference type="EMBL" id="RHC57004.1"/>
    </source>
</evidence>
<proteinExistence type="predicted"/>
<dbReference type="AlphaFoldDB" id="A0A414AXY1"/>
<name>A0A414AXY1_9FIRM</name>
<dbReference type="EMBL" id="QSHZ01000006">
    <property type="protein sequence ID" value="RHC57004.1"/>
    <property type="molecule type" value="Genomic_DNA"/>
</dbReference>
<comment type="caution">
    <text evidence="2">The sequence shown here is derived from an EMBL/GenBank/DDBJ whole genome shotgun (WGS) entry which is preliminary data.</text>
</comment>